<dbReference type="Pfam" id="PF11699">
    <property type="entry name" value="CENP-C_C"/>
    <property type="match status" value="1"/>
</dbReference>
<evidence type="ECO:0000256" key="3">
    <source>
        <dbReference type="ARBA" id="ARBA00023125"/>
    </source>
</evidence>
<feature type="compositionally biased region" description="Basic residues" evidence="7">
    <location>
        <begin position="72"/>
        <end position="83"/>
    </location>
</feature>
<feature type="domain" description="Mif2/CENP-C cupin" evidence="8">
    <location>
        <begin position="135"/>
        <end position="219"/>
    </location>
</feature>
<dbReference type="InterPro" id="IPR014710">
    <property type="entry name" value="RmlC-like_jellyroll"/>
</dbReference>
<keyword evidence="4" id="KW-0539">Nucleus</keyword>
<evidence type="ECO:0000256" key="4">
    <source>
        <dbReference type="ARBA" id="ARBA00023242"/>
    </source>
</evidence>
<evidence type="ECO:0000256" key="5">
    <source>
        <dbReference type="ARBA" id="ARBA00057947"/>
    </source>
</evidence>
<evidence type="ECO:0000313" key="10">
    <source>
        <dbReference type="Proteomes" id="UP000807353"/>
    </source>
</evidence>
<dbReference type="Proteomes" id="UP000807353">
    <property type="component" value="Unassembled WGS sequence"/>
</dbReference>
<name>A0A9P6CEC7_9AGAR</name>
<dbReference type="AlphaFoldDB" id="A0A9P6CEC7"/>
<gene>
    <name evidence="9" type="ORF">BDZ94DRAFT_1260601</name>
</gene>
<dbReference type="GO" id="GO:0051455">
    <property type="term" value="P:spindle attachment to meiosis I kinetochore"/>
    <property type="evidence" value="ECO:0007669"/>
    <property type="project" value="TreeGrafter"/>
</dbReference>
<dbReference type="PANTHER" id="PTHR16684">
    <property type="entry name" value="CENTROMERE PROTEIN C"/>
    <property type="match status" value="1"/>
</dbReference>
<dbReference type="GO" id="GO:0005634">
    <property type="term" value="C:nucleus"/>
    <property type="evidence" value="ECO:0007669"/>
    <property type="project" value="UniProtKB-SubCell"/>
</dbReference>
<dbReference type="Gene3D" id="2.60.120.10">
    <property type="entry name" value="Jelly Rolls"/>
    <property type="match status" value="1"/>
</dbReference>
<comment type="function">
    <text evidence="5">Component of the kinetochore, a multiprotein complex that assembles on centromeric DNA and attaches chromosomes to spindle microtubules, mediating chromosome segregation and sister chromatid segregation during meiosis and mitosis. Component of the inner kinetochore constitutive centromere-associated network (CCAN), which serves as a structural platform for outer kinetochore assembly.</text>
</comment>
<dbReference type="PANTHER" id="PTHR16684:SF11">
    <property type="entry name" value="CENTROMERE PROTEIN C"/>
    <property type="match status" value="1"/>
</dbReference>
<dbReference type="OrthoDB" id="1939643at2759"/>
<feature type="region of interest" description="Disordered" evidence="7">
    <location>
        <begin position="1"/>
        <end position="100"/>
    </location>
</feature>
<comment type="similarity">
    <text evidence="2">Belongs to the CENP-C/MIF2 family.</text>
</comment>
<dbReference type="GO" id="GO:0051382">
    <property type="term" value="P:kinetochore assembly"/>
    <property type="evidence" value="ECO:0007669"/>
    <property type="project" value="InterPro"/>
</dbReference>
<dbReference type="CDD" id="cd06993">
    <property type="entry name" value="cupin_CENP-C_C"/>
    <property type="match status" value="1"/>
</dbReference>
<comment type="subcellular location">
    <subcellularLocation>
        <location evidence="1">Nucleus</location>
    </subcellularLocation>
</comment>
<organism evidence="9 10">
    <name type="scientific">Collybia nuda</name>
    <dbReference type="NCBI Taxonomy" id="64659"/>
    <lineage>
        <taxon>Eukaryota</taxon>
        <taxon>Fungi</taxon>
        <taxon>Dikarya</taxon>
        <taxon>Basidiomycota</taxon>
        <taxon>Agaricomycotina</taxon>
        <taxon>Agaricomycetes</taxon>
        <taxon>Agaricomycetidae</taxon>
        <taxon>Agaricales</taxon>
        <taxon>Tricholomatineae</taxon>
        <taxon>Clitocybaceae</taxon>
        <taxon>Collybia</taxon>
    </lineage>
</organism>
<reference evidence="9" key="1">
    <citation type="submission" date="2020-11" db="EMBL/GenBank/DDBJ databases">
        <authorList>
            <consortium name="DOE Joint Genome Institute"/>
            <person name="Ahrendt S."/>
            <person name="Riley R."/>
            <person name="Andreopoulos W."/>
            <person name="Labutti K."/>
            <person name="Pangilinan J."/>
            <person name="Ruiz-Duenas F.J."/>
            <person name="Barrasa J.M."/>
            <person name="Sanchez-Garcia M."/>
            <person name="Camarero S."/>
            <person name="Miyauchi S."/>
            <person name="Serrano A."/>
            <person name="Linde D."/>
            <person name="Babiker R."/>
            <person name="Drula E."/>
            <person name="Ayuso-Fernandez I."/>
            <person name="Pacheco R."/>
            <person name="Padilla G."/>
            <person name="Ferreira P."/>
            <person name="Barriuso J."/>
            <person name="Kellner H."/>
            <person name="Castanera R."/>
            <person name="Alfaro M."/>
            <person name="Ramirez L."/>
            <person name="Pisabarro A.G."/>
            <person name="Kuo A."/>
            <person name="Tritt A."/>
            <person name="Lipzen A."/>
            <person name="He G."/>
            <person name="Yan M."/>
            <person name="Ng V."/>
            <person name="Cullen D."/>
            <person name="Martin F."/>
            <person name="Rosso M.-N."/>
            <person name="Henrissat B."/>
            <person name="Hibbett D."/>
            <person name="Martinez A.T."/>
            <person name="Grigoriev I.V."/>
        </authorList>
    </citation>
    <scope>NUCLEOTIDE SEQUENCE</scope>
    <source>
        <strain evidence="9">CBS 247.69</strain>
    </source>
</reference>
<dbReference type="FunFam" id="2.60.120.10:FF:000033">
    <property type="entry name" value="Centromere protein C 1"/>
    <property type="match status" value="1"/>
</dbReference>
<evidence type="ECO:0000256" key="1">
    <source>
        <dbReference type="ARBA" id="ARBA00004123"/>
    </source>
</evidence>
<protein>
    <recommendedName>
        <fullName evidence="6">CENP-C homolog</fullName>
    </recommendedName>
</protein>
<keyword evidence="3" id="KW-0238">DNA-binding</keyword>
<evidence type="ECO:0000256" key="2">
    <source>
        <dbReference type="ARBA" id="ARBA00010291"/>
    </source>
</evidence>
<proteinExistence type="inferred from homology"/>
<comment type="caution">
    <text evidence="9">The sequence shown here is derived from an EMBL/GenBank/DDBJ whole genome shotgun (WGS) entry which is preliminary data.</text>
</comment>
<evidence type="ECO:0000313" key="9">
    <source>
        <dbReference type="EMBL" id="KAF9462727.1"/>
    </source>
</evidence>
<evidence type="ECO:0000259" key="8">
    <source>
        <dbReference type="Pfam" id="PF11699"/>
    </source>
</evidence>
<dbReference type="GO" id="GO:0019237">
    <property type="term" value="F:centromeric DNA binding"/>
    <property type="evidence" value="ECO:0007669"/>
    <property type="project" value="InterPro"/>
</dbReference>
<dbReference type="InterPro" id="IPR011051">
    <property type="entry name" value="RmlC_Cupin_sf"/>
</dbReference>
<dbReference type="GO" id="GO:0051315">
    <property type="term" value="P:attachment of mitotic spindle microtubules to kinetochore"/>
    <property type="evidence" value="ECO:0007669"/>
    <property type="project" value="TreeGrafter"/>
</dbReference>
<feature type="compositionally biased region" description="Polar residues" evidence="7">
    <location>
        <begin position="84"/>
        <end position="100"/>
    </location>
</feature>
<accession>A0A9P6CEC7</accession>
<dbReference type="SUPFAM" id="SSF51182">
    <property type="entry name" value="RmlC-like cupins"/>
    <property type="match status" value="1"/>
</dbReference>
<dbReference type="InterPro" id="IPR025974">
    <property type="entry name" value="Mif2/CENP-C_cupin"/>
</dbReference>
<dbReference type="EMBL" id="MU150269">
    <property type="protein sequence ID" value="KAF9462727.1"/>
    <property type="molecule type" value="Genomic_DNA"/>
</dbReference>
<evidence type="ECO:0000256" key="7">
    <source>
        <dbReference type="SAM" id="MobiDB-lite"/>
    </source>
</evidence>
<dbReference type="GO" id="GO:0000776">
    <property type="term" value="C:kinetochore"/>
    <property type="evidence" value="ECO:0007669"/>
    <property type="project" value="InterPro"/>
</dbReference>
<keyword evidence="10" id="KW-1185">Reference proteome</keyword>
<sequence length="320" mass="35496">MAETDTLDALPPLPQSPSPGHDAEPAEPTTNNLTPTPIPSLGGDSDANIVISTPFDDDDDDGSTIGSSSIKGGRKRPSPRGKRMTSTPDRGPDDSTSSVGNVLMYGLNKVEVQRRVTFTSKMSKSTSPKPYGSWTFHKLFGDEDFIASGYCFIHAGAEKPQKNTRDNTYIFYVVEGVVEMKIHKSSYILAPGGSCQVPRGNSYSIKNLSKGDAKIFFCQARKMSEGEDLIQGRLMPPNTFDRPASKALMLATWILQRLIARFIRLRYTGLAWYRKNLSKYERYATGRRLYFMCFLLGLALRRLPFIGSPPMLNIQFVSVD</sequence>
<evidence type="ECO:0000256" key="6">
    <source>
        <dbReference type="ARBA" id="ARBA00075033"/>
    </source>
</evidence>
<dbReference type="InterPro" id="IPR028386">
    <property type="entry name" value="CENP-C/Mif2/cnp3"/>
</dbReference>